<sequence length="486" mass="55119">MESRSRRRLGWRPPRGARRRRDPGADGDGVDRISGLHDDLLLLVLARLRSAGDAARSSVLSSRWSDLWRRLPELYFLDRISPSALKAALAMIAVPKLSVLHIADPDCSFYDAYSAADIASLLHTAACLDPLELSITILRVDAKDGNIIELPCFAHATSITVNVRGRINLTLPAQGGEFPELERLSIGFCRIDTGALISRCPYLRVLELNHCRNDGPLKVHSTTIEELVVTDDSHDPRIRSIDIVAPVLKKFRLSTRKHKDFTMSLLAPMLENLTWNCSVGYPNSDLKIDEMWFVSHLESKEESCCIVLRLDIRIPKYPPSYEQKLQKIFQFPKFSVLELNIETCGHVYGPMVLNLLRIHNGTRRLKLATNQLGVLFYQQNVSLLFQLRGEECTLDCPCDQPQNWSSQNILLDLEEVEMENYKVSGHEIDFMKLLFRCSPLTKVVVELASYVSIRSKRFKEICNLFKANPSVECHVYHKCGKEVMCA</sequence>
<dbReference type="Gene3D" id="3.80.10.10">
    <property type="entry name" value="Ribonuclease Inhibitor"/>
    <property type="match status" value="1"/>
</dbReference>
<dbReference type="SUPFAM" id="SSF52047">
    <property type="entry name" value="RNI-like"/>
    <property type="match status" value="1"/>
</dbReference>
<evidence type="ECO:0008006" key="4">
    <source>
        <dbReference type="Google" id="ProtNLM"/>
    </source>
</evidence>
<protein>
    <recommendedName>
        <fullName evidence="4">FBD domain-containing protein</fullName>
    </recommendedName>
</protein>
<name>A0A5J9VQN6_9POAL</name>
<dbReference type="SUPFAM" id="SSF81383">
    <property type="entry name" value="F-box domain"/>
    <property type="match status" value="1"/>
</dbReference>
<dbReference type="EMBL" id="RWGY01000007">
    <property type="protein sequence ID" value="TVU37837.1"/>
    <property type="molecule type" value="Genomic_DNA"/>
</dbReference>
<dbReference type="InterPro" id="IPR032675">
    <property type="entry name" value="LRR_dom_sf"/>
</dbReference>
<evidence type="ECO:0000313" key="2">
    <source>
        <dbReference type="EMBL" id="TVU37837.1"/>
    </source>
</evidence>
<dbReference type="PANTHER" id="PTHR34709:SF44">
    <property type="entry name" value="FBD DOMAIN-CONTAINING PROTEIN"/>
    <property type="match status" value="1"/>
</dbReference>
<feature type="compositionally biased region" description="Basic residues" evidence="1">
    <location>
        <begin position="1"/>
        <end position="21"/>
    </location>
</feature>
<dbReference type="AlphaFoldDB" id="A0A5J9VQN6"/>
<comment type="caution">
    <text evidence="2">The sequence shown here is derived from an EMBL/GenBank/DDBJ whole genome shotgun (WGS) entry which is preliminary data.</text>
</comment>
<dbReference type="Proteomes" id="UP000324897">
    <property type="component" value="Chromosome 4"/>
</dbReference>
<gene>
    <name evidence="2" type="ORF">EJB05_11178</name>
</gene>
<feature type="non-terminal residue" evidence="2">
    <location>
        <position position="1"/>
    </location>
</feature>
<evidence type="ECO:0000313" key="3">
    <source>
        <dbReference type="Proteomes" id="UP000324897"/>
    </source>
</evidence>
<keyword evidence="3" id="KW-1185">Reference proteome</keyword>
<dbReference type="InterPro" id="IPR055312">
    <property type="entry name" value="FBL15-like"/>
</dbReference>
<accession>A0A5J9VQN6</accession>
<dbReference type="InterPro" id="IPR036047">
    <property type="entry name" value="F-box-like_dom_sf"/>
</dbReference>
<feature type="region of interest" description="Disordered" evidence="1">
    <location>
        <begin position="1"/>
        <end position="30"/>
    </location>
</feature>
<dbReference type="Gramene" id="TVU37837">
    <property type="protein sequence ID" value="TVU37837"/>
    <property type="gene ID" value="EJB05_11178"/>
</dbReference>
<organism evidence="2 3">
    <name type="scientific">Eragrostis curvula</name>
    <name type="common">weeping love grass</name>
    <dbReference type="NCBI Taxonomy" id="38414"/>
    <lineage>
        <taxon>Eukaryota</taxon>
        <taxon>Viridiplantae</taxon>
        <taxon>Streptophyta</taxon>
        <taxon>Embryophyta</taxon>
        <taxon>Tracheophyta</taxon>
        <taxon>Spermatophyta</taxon>
        <taxon>Magnoliopsida</taxon>
        <taxon>Liliopsida</taxon>
        <taxon>Poales</taxon>
        <taxon>Poaceae</taxon>
        <taxon>PACMAD clade</taxon>
        <taxon>Chloridoideae</taxon>
        <taxon>Eragrostideae</taxon>
        <taxon>Eragrostidinae</taxon>
        <taxon>Eragrostis</taxon>
    </lineage>
</organism>
<evidence type="ECO:0000256" key="1">
    <source>
        <dbReference type="SAM" id="MobiDB-lite"/>
    </source>
</evidence>
<proteinExistence type="predicted"/>
<dbReference type="PANTHER" id="PTHR34709">
    <property type="entry name" value="OS10G0396666 PROTEIN"/>
    <property type="match status" value="1"/>
</dbReference>
<reference evidence="2 3" key="1">
    <citation type="journal article" date="2019" name="Sci. Rep.">
        <title>A high-quality genome of Eragrostis curvula grass provides insights into Poaceae evolution and supports new strategies to enhance forage quality.</title>
        <authorList>
            <person name="Carballo J."/>
            <person name="Santos B.A.C.M."/>
            <person name="Zappacosta D."/>
            <person name="Garbus I."/>
            <person name="Selva J.P."/>
            <person name="Gallo C.A."/>
            <person name="Diaz A."/>
            <person name="Albertini E."/>
            <person name="Caccamo M."/>
            <person name="Echenique V."/>
        </authorList>
    </citation>
    <scope>NUCLEOTIDE SEQUENCE [LARGE SCALE GENOMIC DNA]</scope>
    <source>
        <strain evidence="3">cv. Victoria</strain>
        <tissue evidence="2">Leaf</tissue>
    </source>
</reference>
<dbReference type="OrthoDB" id="671901at2759"/>